<sequence>MVELESGMLETGTENSPRSDVSDSMVFDEVSRVAAANDSKEQIVKPTQRKPLLQQVISYPTPRIRWTPELHAHFERVVNALGVRSARPRDIVQLMNVQGLTRDKVASHLQKYRRTVLTANGLSSIRDLRDDVHSTKPSNFTRVTAFTPAKSQNHPFHRVREPMPVLHDPDVRRY</sequence>
<feature type="domain" description="HTH myb-type" evidence="5">
    <location>
        <begin position="65"/>
        <end position="117"/>
    </location>
</feature>
<dbReference type="OrthoDB" id="60033at2759"/>
<dbReference type="Proteomes" id="UP000717585">
    <property type="component" value="Unassembled WGS sequence"/>
</dbReference>
<dbReference type="GO" id="GO:0003700">
    <property type="term" value="F:DNA-binding transcription factor activity"/>
    <property type="evidence" value="ECO:0007669"/>
    <property type="project" value="InterPro"/>
</dbReference>
<dbReference type="InterPro" id="IPR001005">
    <property type="entry name" value="SANT/Myb"/>
</dbReference>
<keyword evidence="1" id="KW-0805">Transcription regulation</keyword>
<evidence type="ECO:0000259" key="5">
    <source>
        <dbReference type="PROSITE" id="PS51294"/>
    </source>
</evidence>
<evidence type="ECO:0000313" key="7">
    <source>
        <dbReference type="Proteomes" id="UP000717585"/>
    </source>
</evidence>
<dbReference type="GO" id="GO:0003677">
    <property type="term" value="F:DNA binding"/>
    <property type="evidence" value="ECO:0007669"/>
    <property type="project" value="UniProtKB-KW"/>
</dbReference>
<dbReference type="InterPro" id="IPR009057">
    <property type="entry name" value="Homeodomain-like_sf"/>
</dbReference>
<organism evidence="6 7">
    <name type="scientific">Carpediemonas membranifera</name>
    <dbReference type="NCBI Taxonomy" id="201153"/>
    <lineage>
        <taxon>Eukaryota</taxon>
        <taxon>Metamonada</taxon>
        <taxon>Carpediemonas-like organisms</taxon>
        <taxon>Carpediemonas</taxon>
    </lineage>
</organism>
<evidence type="ECO:0000256" key="1">
    <source>
        <dbReference type="ARBA" id="ARBA00023015"/>
    </source>
</evidence>
<dbReference type="Gene3D" id="1.10.10.60">
    <property type="entry name" value="Homeodomain-like"/>
    <property type="match status" value="1"/>
</dbReference>
<feature type="region of interest" description="Disordered" evidence="4">
    <location>
        <begin position="1"/>
        <end position="22"/>
    </location>
</feature>
<evidence type="ECO:0000256" key="3">
    <source>
        <dbReference type="ARBA" id="ARBA00023242"/>
    </source>
</evidence>
<keyword evidence="3" id="KW-0539">Nucleus</keyword>
<dbReference type="AlphaFoldDB" id="A0A8J6B757"/>
<name>A0A8J6B757_9EUKA</name>
<dbReference type="GO" id="GO:0005634">
    <property type="term" value="C:nucleus"/>
    <property type="evidence" value="ECO:0007669"/>
    <property type="project" value="TreeGrafter"/>
</dbReference>
<dbReference type="SUPFAM" id="SSF46689">
    <property type="entry name" value="Homeodomain-like"/>
    <property type="match status" value="1"/>
</dbReference>
<keyword evidence="7" id="KW-1185">Reference proteome</keyword>
<dbReference type="NCBIfam" id="TIGR01557">
    <property type="entry name" value="myb_SHAQKYF"/>
    <property type="match status" value="1"/>
</dbReference>
<reference evidence="6" key="1">
    <citation type="submission" date="2021-05" db="EMBL/GenBank/DDBJ databases">
        <title>A free-living protist that lacks canonical eukaryotic 1 DNA replication and segregation systems.</title>
        <authorList>
            <person name="Salas-Leiva D.E."/>
            <person name="Tromer E.C."/>
            <person name="Curtis B.A."/>
            <person name="Jerlstrom-Hultqvist J."/>
            <person name="Kolisko M."/>
            <person name="Yi Z."/>
            <person name="Salas-Leiva J.S."/>
            <person name="Gallot-Lavallee L."/>
            <person name="Kops G.J.P.L."/>
            <person name="Archibald J.M."/>
            <person name="Simpson A.G.B."/>
            <person name="Roger A.J."/>
        </authorList>
    </citation>
    <scope>NUCLEOTIDE SEQUENCE</scope>
    <source>
        <strain evidence="6">BICM</strain>
    </source>
</reference>
<comment type="caution">
    <text evidence="6">The sequence shown here is derived from an EMBL/GenBank/DDBJ whole genome shotgun (WGS) entry which is preliminary data.</text>
</comment>
<evidence type="ECO:0000256" key="4">
    <source>
        <dbReference type="SAM" id="MobiDB-lite"/>
    </source>
</evidence>
<dbReference type="FunFam" id="1.10.10.60:FF:000007">
    <property type="entry name" value="Two-component response regulator"/>
    <property type="match status" value="1"/>
</dbReference>
<proteinExistence type="predicted"/>
<keyword evidence="2" id="KW-0804">Transcription</keyword>
<dbReference type="Pfam" id="PF00249">
    <property type="entry name" value="Myb_DNA-binding"/>
    <property type="match status" value="1"/>
</dbReference>
<dbReference type="InterPro" id="IPR017930">
    <property type="entry name" value="Myb_dom"/>
</dbReference>
<gene>
    <name evidence="6" type="ORF">J8273_4173</name>
</gene>
<dbReference type="InterPro" id="IPR044841">
    <property type="entry name" value="LUX/BOA-like"/>
</dbReference>
<dbReference type="PANTHER" id="PTHR31442">
    <property type="entry name" value="HOMEODOMAIN-LIKE SUPERFAMILY PROTEIN-RELATED"/>
    <property type="match status" value="1"/>
</dbReference>
<dbReference type="PANTHER" id="PTHR31442:SF29">
    <property type="entry name" value="HOMEODOMAIN-LIKE SUPERFAMILY PROTEIN"/>
    <property type="match status" value="1"/>
</dbReference>
<evidence type="ECO:0000256" key="2">
    <source>
        <dbReference type="ARBA" id="ARBA00023163"/>
    </source>
</evidence>
<dbReference type="PROSITE" id="PS51294">
    <property type="entry name" value="HTH_MYB"/>
    <property type="match status" value="1"/>
</dbReference>
<dbReference type="InterPro" id="IPR006447">
    <property type="entry name" value="Myb_dom_plants"/>
</dbReference>
<accession>A0A8J6B757</accession>
<keyword evidence="6" id="KW-0238">DNA-binding</keyword>
<dbReference type="EMBL" id="JAHDYR010000015">
    <property type="protein sequence ID" value="KAG9394499.1"/>
    <property type="molecule type" value="Genomic_DNA"/>
</dbReference>
<protein>
    <submittedName>
        <fullName evidence="6">Myb-like DNA-binding domain</fullName>
    </submittedName>
</protein>
<evidence type="ECO:0000313" key="6">
    <source>
        <dbReference type="EMBL" id="KAG9394499.1"/>
    </source>
</evidence>